<proteinExistence type="predicted"/>
<reference evidence="1" key="1">
    <citation type="submission" date="2014-11" db="EMBL/GenBank/DDBJ databases">
        <authorList>
            <person name="Amaro Gonzalez C."/>
        </authorList>
    </citation>
    <scope>NUCLEOTIDE SEQUENCE</scope>
</reference>
<name>A0A0E9TIB8_ANGAN</name>
<accession>A0A0E9TIB8</accession>
<evidence type="ECO:0000313" key="1">
    <source>
        <dbReference type="EMBL" id="JAH53212.1"/>
    </source>
</evidence>
<organism evidence="1">
    <name type="scientific">Anguilla anguilla</name>
    <name type="common">European freshwater eel</name>
    <name type="synonym">Muraena anguilla</name>
    <dbReference type="NCBI Taxonomy" id="7936"/>
    <lineage>
        <taxon>Eukaryota</taxon>
        <taxon>Metazoa</taxon>
        <taxon>Chordata</taxon>
        <taxon>Craniata</taxon>
        <taxon>Vertebrata</taxon>
        <taxon>Euteleostomi</taxon>
        <taxon>Actinopterygii</taxon>
        <taxon>Neopterygii</taxon>
        <taxon>Teleostei</taxon>
        <taxon>Anguilliformes</taxon>
        <taxon>Anguillidae</taxon>
        <taxon>Anguilla</taxon>
    </lineage>
</organism>
<dbReference type="EMBL" id="GBXM01055365">
    <property type="protein sequence ID" value="JAH53212.1"/>
    <property type="molecule type" value="Transcribed_RNA"/>
</dbReference>
<dbReference type="AlphaFoldDB" id="A0A0E9TIB8"/>
<sequence length="53" mass="5801">MCAALFLDHVQGTANLSKANVIKRARVSVQLADQFFGRPWLSERRTASAPSAI</sequence>
<protein>
    <submittedName>
        <fullName evidence="1">Uncharacterized protein</fullName>
    </submittedName>
</protein>
<reference evidence="1" key="2">
    <citation type="journal article" date="2015" name="Fish Shellfish Immunol.">
        <title>Early steps in the European eel (Anguilla anguilla)-Vibrio vulnificus interaction in the gills: Role of the RtxA13 toxin.</title>
        <authorList>
            <person name="Callol A."/>
            <person name="Pajuelo D."/>
            <person name="Ebbesson L."/>
            <person name="Teles M."/>
            <person name="MacKenzie S."/>
            <person name="Amaro C."/>
        </authorList>
    </citation>
    <scope>NUCLEOTIDE SEQUENCE</scope>
</reference>